<accession>F8NJP5</accession>
<sequence length="71" mass="8262">MSMQPEQIDVNTILHRIRQQIMQLVAKLSKLQANPPEQVEPKFNKKVEIVAHPSTFDKNRAKMFCQDSNQN</sequence>
<dbReference type="HOGENOM" id="CLU_2741596_0_0_1"/>
<dbReference type="EMBL" id="GL945430">
    <property type="protein sequence ID" value="EGO28260.1"/>
    <property type="molecule type" value="Genomic_DNA"/>
</dbReference>
<gene>
    <name evidence="1" type="ORF">SERLADRAFT_434156</name>
</gene>
<protein>
    <submittedName>
        <fullName evidence="1">Uncharacterized protein</fullName>
    </submittedName>
</protein>
<evidence type="ECO:0000313" key="1">
    <source>
        <dbReference type="EMBL" id="EGO28260.1"/>
    </source>
</evidence>
<reference evidence="1" key="1">
    <citation type="submission" date="2011-04" db="EMBL/GenBank/DDBJ databases">
        <title>Evolution of plant cell wall degrading machinery underlies the functional diversity of forest fungi.</title>
        <authorList>
            <consortium name="US DOE Joint Genome Institute (JGI-PGF)"/>
            <person name="Eastwood D.C."/>
            <person name="Floudas D."/>
            <person name="Binder M."/>
            <person name="Majcherczyk A."/>
            <person name="Schneider P."/>
            <person name="Aerts A."/>
            <person name="Asiegbu F.O."/>
            <person name="Baker S.E."/>
            <person name="Barry K."/>
            <person name="Bendiksby M."/>
            <person name="Blumentritt M."/>
            <person name="Coutinho P.M."/>
            <person name="Cullen D."/>
            <person name="Cullen D."/>
            <person name="Gathman A."/>
            <person name="Goodell B."/>
            <person name="Henrissat B."/>
            <person name="Ihrmark K."/>
            <person name="Kauserud H."/>
            <person name="Kohler A."/>
            <person name="LaButti K."/>
            <person name="Lapidus A."/>
            <person name="Lavin J.L."/>
            <person name="Lee Y.-H."/>
            <person name="Lindquist E."/>
            <person name="Lilly W."/>
            <person name="Lucas S."/>
            <person name="Morin E."/>
            <person name="Murat C."/>
            <person name="Oguiza J.A."/>
            <person name="Park J."/>
            <person name="Pisabarro A.G."/>
            <person name="Riley R."/>
            <person name="Rosling A."/>
            <person name="Salamov A."/>
            <person name="Schmidt O."/>
            <person name="Schmutz J."/>
            <person name="Skrede I."/>
            <person name="Stenlid J."/>
            <person name="Wiebenga A."/>
            <person name="Xie X."/>
            <person name="Kues U."/>
            <person name="Hibbett D.S."/>
            <person name="Hoffmeister D."/>
            <person name="Hogberg N."/>
            <person name="Martin F."/>
            <person name="Grigoriev I.V."/>
            <person name="Watkinson S.C."/>
        </authorList>
    </citation>
    <scope>NUCLEOTIDE SEQUENCE</scope>
    <source>
        <strain evidence="1">S7.9</strain>
    </source>
</reference>
<dbReference type="Proteomes" id="UP000008064">
    <property type="component" value="Unassembled WGS sequence"/>
</dbReference>
<name>F8NJP5_SERL9</name>
<organism>
    <name type="scientific">Serpula lacrymans var. lacrymans (strain S7.9)</name>
    <name type="common">Dry rot fungus</name>
    <dbReference type="NCBI Taxonomy" id="578457"/>
    <lineage>
        <taxon>Eukaryota</taxon>
        <taxon>Fungi</taxon>
        <taxon>Dikarya</taxon>
        <taxon>Basidiomycota</taxon>
        <taxon>Agaricomycotina</taxon>
        <taxon>Agaricomycetes</taxon>
        <taxon>Agaricomycetidae</taxon>
        <taxon>Boletales</taxon>
        <taxon>Coniophorineae</taxon>
        <taxon>Serpulaceae</taxon>
        <taxon>Serpula</taxon>
    </lineage>
</organism>
<dbReference type="KEGG" id="sla:SERLADRAFT_434156"/>
<proteinExistence type="predicted"/>
<dbReference type="GeneID" id="18814332"/>
<dbReference type="RefSeq" id="XP_007314459.1">
    <property type="nucleotide sequence ID" value="XM_007314397.1"/>
</dbReference>
<dbReference type="AlphaFoldDB" id="F8NJP5"/>